<protein>
    <submittedName>
        <fullName evidence="10">SAM-dependent methyltransferase</fullName>
    </submittedName>
</protein>
<dbReference type="GO" id="GO:0008168">
    <property type="term" value="F:methyltransferase activity"/>
    <property type="evidence" value="ECO:0007669"/>
    <property type="project" value="UniProtKB-KW"/>
</dbReference>
<evidence type="ECO:0000256" key="5">
    <source>
        <dbReference type="ARBA" id="ARBA00022679"/>
    </source>
</evidence>
<dbReference type="InterPro" id="IPR015947">
    <property type="entry name" value="PUA-like_sf"/>
</dbReference>
<dbReference type="CDD" id="cd21153">
    <property type="entry name" value="PUA_RlmI"/>
    <property type="match status" value="1"/>
</dbReference>
<sequence>MTAADYPALILKRGEDRRLRGGHLWVFSNEVDVARSPLTAMEAGSPVHVLDAGGKPVGTGYVNPSTLICARLLDRGGHALDRSLLVHRLNVALALRERLFDTPHYRLVYGESDGLPGLVIDRFGDVVVAQLGTAGMERMKSAIADAVRKVLNPAALLFRNDGGARAIEGLPSYVEVAFGEVPERVIVDEGGLKFAVDVQHGQKTGWFFDQQDNRDRLRKLVPGMRVLDVFSYVGAWGIRAAGFGAREVTCVDASGPACEQIADNARRNGFGDTVEAVCADAFEYLKQARAERRKWDVVILDPPAFVKRRKDFKEGALAYRRINEMAMQVLERDGLLVSASCSYHMGRDALLEAIQAGARHLDRQVQVLCKLQQSADHPVHAAIVETDYLKGYVCRVLPA</sequence>
<proteinExistence type="inferred from homology"/>
<dbReference type="STRING" id="265719.SAMN04488509_101388"/>
<evidence type="ECO:0000256" key="3">
    <source>
        <dbReference type="ARBA" id="ARBA00022552"/>
    </source>
</evidence>
<keyword evidence="6" id="KW-0949">S-adenosyl-L-methionine</keyword>
<evidence type="ECO:0000259" key="9">
    <source>
        <dbReference type="Pfam" id="PF17785"/>
    </source>
</evidence>
<dbReference type="CDD" id="cd11572">
    <property type="entry name" value="RlmI_M_like"/>
    <property type="match status" value="1"/>
</dbReference>
<evidence type="ECO:0000313" key="11">
    <source>
        <dbReference type="Proteomes" id="UP000199603"/>
    </source>
</evidence>
<dbReference type="GO" id="GO:0006364">
    <property type="term" value="P:rRNA processing"/>
    <property type="evidence" value="ECO:0007669"/>
    <property type="project" value="UniProtKB-KW"/>
</dbReference>
<dbReference type="AlphaFoldDB" id="A0A1G6S9H3"/>
<evidence type="ECO:0000256" key="6">
    <source>
        <dbReference type="ARBA" id="ARBA00022691"/>
    </source>
</evidence>
<keyword evidence="11" id="KW-1185">Reference proteome</keyword>
<dbReference type="SUPFAM" id="SSF88697">
    <property type="entry name" value="PUA domain-like"/>
    <property type="match status" value="1"/>
</dbReference>
<dbReference type="GO" id="GO:0032259">
    <property type="term" value="P:methylation"/>
    <property type="evidence" value="ECO:0007669"/>
    <property type="project" value="UniProtKB-KW"/>
</dbReference>
<dbReference type="SUPFAM" id="SSF53335">
    <property type="entry name" value="S-adenosyl-L-methionine-dependent methyltransferases"/>
    <property type="match status" value="1"/>
</dbReference>
<dbReference type="InterPro" id="IPR036974">
    <property type="entry name" value="PUA_sf"/>
</dbReference>
<evidence type="ECO:0000313" key="10">
    <source>
        <dbReference type="EMBL" id="SDD13590.1"/>
    </source>
</evidence>
<evidence type="ECO:0000256" key="1">
    <source>
        <dbReference type="ARBA" id="ARBA00004496"/>
    </source>
</evidence>
<dbReference type="OrthoDB" id="9805492at2"/>
<name>A0A1G6S9H3_9GAMM</name>
<dbReference type="Gene3D" id="3.40.50.150">
    <property type="entry name" value="Vaccinia Virus protein VP39"/>
    <property type="match status" value="1"/>
</dbReference>
<keyword evidence="2" id="KW-0963">Cytoplasm</keyword>
<dbReference type="InterPro" id="IPR019614">
    <property type="entry name" value="SAM-dep_methyl-trfase"/>
</dbReference>
<evidence type="ECO:0000256" key="2">
    <source>
        <dbReference type="ARBA" id="ARBA00022490"/>
    </source>
</evidence>
<dbReference type="Proteomes" id="UP000199603">
    <property type="component" value="Unassembled WGS sequence"/>
</dbReference>
<dbReference type="Pfam" id="PF10672">
    <property type="entry name" value="Methyltrans_SAM"/>
    <property type="match status" value="1"/>
</dbReference>
<keyword evidence="5 10" id="KW-0808">Transferase</keyword>
<feature type="domain" description="RlmI-like PUA" evidence="9">
    <location>
        <begin position="9"/>
        <end position="75"/>
    </location>
</feature>
<dbReference type="RefSeq" id="WP_091238136.1">
    <property type="nucleotide sequence ID" value="NZ_FNAG01000001.1"/>
</dbReference>
<dbReference type="PANTHER" id="PTHR42873:SF1">
    <property type="entry name" value="S-ADENOSYLMETHIONINE-DEPENDENT METHYLTRANSFERASE DOMAIN-CONTAINING PROTEIN"/>
    <property type="match status" value="1"/>
</dbReference>
<accession>A0A1G6S9H3</accession>
<dbReference type="Gene3D" id="2.30.130.10">
    <property type="entry name" value="PUA domain"/>
    <property type="match status" value="1"/>
</dbReference>
<dbReference type="PROSITE" id="PS50890">
    <property type="entry name" value="PUA"/>
    <property type="match status" value="1"/>
</dbReference>
<dbReference type="Pfam" id="PF17785">
    <property type="entry name" value="PUA_3"/>
    <property type="match status" value="1"/>
</dbReference>
<dbReference type="InterPro" id="IPR041532">
    <property type="entry name" value="RlmI-like_PUA"/>
</dbReference>
<keyword evidence="3" id="KW-0698">rRNA processing</keyword>
<feature type="domain" description="S-adenosylmethionine-dependent methyltransferase" evidence="8">
    <location>
        <begin position="176"/>
        <end position="359"/>
    </location>
</feature>
<comment type="similarity">
    <text evidence="7">Belongs to the methyltransferase superfamily. RlmI family.</text>
</comment>
<dbReference type="PANTHER" id="PTHR42873">
    <property type="entry name" value="RIBOSOMAL RNA LARGE SUBUNIT METHYLTRANSFERASE"/>
    <property type="match status" value="1"/>
</dbReference>
<dbReference type="GO" id="GO:0005737">
    <property type="term" value="C:cytoplasm"/>
    <property type="evidence" value="ECO:0007669"/>
    <property type="project" value="UniProtKB-SubCell"/>
</dbReference>
<evidence type="ECO:0000259" key="8">
    <source>
        <dbReference type="Pfam" id="PF10672"/>
    </source>
</evidence>
<dbReference type="GO" id="GO:0003723">
    <property type="term" value="F:RNA binding"/>
    <property type="evidence" value="ECO:0007669"/>
    <property type="project" value="InterPro"/>
</dbReference>
<dbReference type="CDD" id="cd02440">
    <property type="entry name" value="AdoMet_MTases"/>
    <property type="match status" value="1"/>
</dbReference>
<reference evidence="10 11" key="1">
    <citation type="submission" date="2016-10" db="EMBL/GenBank/DDBJ databases">
        <authorList>
            <person name="de Groot N.N."/>
        </authorList>
    </citation>
    <scope>NUCLEOTIDE SEQUENCE [LARGE SCALE GENOMIC DNA]</scope>
    <source>
        <strain evidence="10 11">DSM 16957</strain>
    </source>
</reference>
<evidence type="ECO:0000256" key="4">
    <source>
        <dbReference type="ARBA" id="ARBA00022603"/>
    </source>
</evidence>
<dbReference type="EMBL" id="FNAG01000001">
    <property type="protein sequence ID" value="SDD13590.1"/>
    <property type="molecule type" value="Genomic_DNA"/>
</dbReference>
<gene>
    <name evidence="10" type="ORF">SAMN04488509_101388</name>
</gene>
<keyword evidence="4 10" id="KW-0489">Methyltransferase</keyword>
<dbReference type="InterPro" id="IPR029063">
    <property type="entry name" value="SAM-dependent_MTases_sf"/>
</dbReference>
<comment type="subcellular location">
    <subcellularLocation>
        <location evidence="1">Cytoplasm</location>
    </subcellularLocation>
</comment>
<evidence type="ECO:0000256" key="7">
    <source>
        <dbReference type="ARBA" id="ARBA00038091"/>
    </source>
</evidence>
<organism evidence="10 11">
    <name type="scientific">Aquimonas voraii</name>
    <dbReference type="NCBI Taxonomy" id="265719"/>
    <lineage>
        <taxon>Bacteria</taxon>
        <taxon>Pseudomonadati</taxon>
        <taxon>Pseudomonadota</taxon>
        <taxon>Gammaproteobacteria</taxon>
        <taxon>Lysobacterales</taxon>
        <taxon>Lysobacteraceae</taxon>
        <taxon>Aquimonas</taxon>
    </lineage>
</organism>
<dbReference type="Gene3D" id="3.30.750.80">
    <property type="entry name" value="RNA methyltransferase domain (HRMD) like"/>
    <property type="match status" value="1"/>
</dbReference>